<feature type="coiled-coil region" evidence="1">
    <location>
        <begin position="24"/>
        <end position="51"/>
    </location>
</feature>
<reference evidence="3" key="1">
    <citation type="journal article" date="2019" name="Int. J. Syst. Evol. Microbiol.">
        <title>The Global Catalogue of Microorganisms (GCM) 10K type strain sequencing project: providing services to taxonomists for standard genome sequencing and annotation.</title>
        <authorList>
            <consortium name="The Broad Institute Genomics Platform"/>
            <consortium name="The Broad Institute Genome Sequencing Center for Infectious Disease"/>
            <person name="Wu L."/>
            <person name="Ma J."/>
        </authorList>
    </citation>
    <scope>NUCLEOTIDE SEQUENCE [LARGE SCALE GENOMIC DNA]</scope>
    <source>
        <strain evidence="3">CGMCC 1.15043</strain>
    </source>
</reference>
<evidence type="ECO:0000313" key="2">
    <source>
        <dbReference type="EMBL" id="GGI46192.1"/>
    </source>
</evidence>
<organism evidence="2 3">
    <name type="scientific">Paenibacillus marchantiophytorum</name>
    <dbReference type="NCBI Taxonomy" id="1619310"/>
    <lineage>
        <taxon>Bacteria</taxon>
        <taxon>Bacillati</taxon>
        <taxon>Bacillota</taxon>
        <taxon>Bacilli</taxon>
        <taxon>Bacillales</taxon>
        <taxon>Paenibacillaceae</taxon>
        <taxon>Paenibacillus</taxon>
    </lineage>
</organism>
<keyword evidence="3" id="KW-1185">Reference proteome</keyword>
<keyword evidence="1" id="KW-0175">Coiled coil</keyword>
<evidence type="ECO:0000256" key="1">
    <source>
        <dbReference type="SAM" id="Coils"/>
    </source>
</evidence>
<gene>
    <name evidence="2" type="ORF">GCM10008018_15890</name>
</gene>
<evidence type="ECO:0000313" key="3">
    <source>
        <dbReference type="Proteomes" id="UP000615455"/>
    </source>
</evidence>
<name>A0ABQ2BTW6_9BACL</name>
<dbReference type="EMBL" id="BMHE01000005">
    <property type="protein sequence ID" value="GGI46192.1"/>
    <property type="molecule type" value="Genomic_DNA"/>
</dbReference>
<dbReference type="RefSeq" id="WP_189010015.1">
    <property type="nucleotide sequence ID" value="NZ_BMHE01000005.1"/>
</dbReference>
<sequence length="57" mass="6708">MAELTDREFLSAMLGRINEIGADVKVIRDRLDSMDRRMSNMEERMSSMEKCLERIVK</sequence>
<protein>
    <submittedName>
        <fullName evidence="2">Uncharacterized protein</fullName>
    </submittedName>
</protein>
<dbReference type="Gene3D" id="1.20.5.110">
    <property type="match status" value="1"/>
</dbReference>
<proteinExistence type="predicted"/>
<accession>A0ABQ2BTW6</accession>
<comment type="caution">
    <text evidence="2">The sequence shown here is derived from an EMBL/GenBank/DDBJ whole genome shotgun (WGS) entry which is preliminary data.</text>
</comment>
<dbReference type="Proteomes" id="UP000615455">
    <property type="component" value="Unassembled WGS sequence"/>
</dbReference>